<dbReference type="HOGENOM" id="CLU_025135_0_0_1"/>
<dbReference type="PaxDb" id="7955-ENSDARP00000094633"/>
<keyword evidence="6" id="KW-1267">Proteomics identification</keyword>
<dbReference type="GeneTree" id="ENSGT00390000008061"/>
<dbReference type="EMBL" id="BX005429">
    <property type="status" value="NOT_ANNOTATED_CDS"/>
    <property type="molecule type" value="Genomic_DNA"/>
</dbReference>
<gene>
    <name evidence="4" type="primary">im:7160392</name>
    <name evidence="4 5" type="ORF">zgc:162509</name>
</gene>
<reference evidence="4" key="2">
    <citation type="journal article" date="2013" name="Nature">
        <title>The African coelacanth genome provides insights into tetrapod evolution.</title>
        <authorList>
            <person name="Amemiya C.T."/>
            <person name="Alfoldi J."/>
            <person name="Lee A.P."/>
            <person name="Fan S."/>
            <person name="Philippe H."/>
            <person name="Maccallum I."/>
            <person name="Braasch I."/>
            <person name="Manousaki T."/>
            <person name="Schneider I."/>
            <person name="Rohner N."/>
            <person name="Organ C."/>
            <person name="Chalopin D."/>
            <person name="Smith J.J."/>
            <person name="Robinson M."/>
            <person name="Dorrington R.A."/>
            <person name="Gerdol M."/>
            <person name="Aken B."/>
            <person name="Biscotti M.A."/>
            <person name="Barucca M."/>
            <person name="Baurain D."/>
            <person name="Berlin A.M."/>
            <person name="Blatch G.L."/>
            <person name="Buonocore F."/>
            <person name="Burmester T."/>
            <person name="Campbell M.S."/>
            <person name="Canapa A."/>
            <person name="Cannon J.P."/>
            <person name="Christoffels A."/>
            <person name="De Moro G."/>
            <person name="Edkins A.L."/>
            <person name="Fan L."/>
            <person name="Fausto A.M."/>
            <person name="Feiner N."/>
            <person name="Forconi M."/>
            <person name="Gamieldien J."/>
            <person name="Gnerre S."/>
            <person name="Gnirke A."/>
            <person name="Goldstone J.V."/>
            <person name="Haerty W."/>
            <person name="Hahn M.E."/>
            <person name="Hesse U."/>
            <person name="Hoffmann S."/>
            <person name="Johnson J."/>
            <person name="Karchner S.I."/>
            <person name="Kuraku S."/>
            <person name="Lara M."/>
            <person name="Levin J.Z."/>
            <person name="Litman G.W."/>
            <person name="Mauceli E."/>
            <person name="Miyake T."/>
            <person name="Mueller M.G."/>
            <person name="Nelson D.R."/>
            <person name="Nitsche A."/>
            <person name="Olmo E."/>
            <person name="Ota T."/>
            <person name="Pallavicini A."/>
            <person name="Panji S."/>
            <person name="Picone B."/>
            <person name="Ponting C.P."/>
            <person name="Prohaska S.J."/>
            <person name="Przybylski D."/>
            <person name="Saha N.R."/>
            <person name="Ravi V."/>
            <person name="Ribeiro F.J."/>
            <person name="Sauka-Spengler T."/>
            <person name="Scapigliati G."/>
            <person name="Searle S.M."/>
            <person name="Sharpe T."/>
            <person name="Simakov O."/>
            <person name="Stadler P.F."/>
            <person name="Stegeman J.J."/>
            <person name="Sumiyama K."/>
            <person name="Tabbaa D."/>
            <person name="Tafer H."/>
            <person name="Turner-Maier J."/>
            <person name="van Heusden P."/>
            <person name="White S."/>
            <person name="Williams L."/>
            <person name="Yandell M."/>
            <person name="Brinkmann H."/>
            <person name="Volff J.N."/>
            <person name="Tabin C.J."/>
            <person name="Shubin N."/>
            <person name="Schartl M."/>
            <person name="Jaffe D.B."/>
            <person name="Postlethwait J.H."/>
            <person name="Venkatesh B."/>
            <person name="Di Palma F."/>
            <person name="Lander E.S."/>
            <person name="Meyer A."/>
            <person name="Lindblad-Toh K."/>
        </authorList>
    </citation>
    <scope>NUCLEOTIDE SEQUENCE</scope>
    <source>
        <strain evidence="4">Tuebingen</strain>
    </source>
</reference>
<accession>A0A8M1NDW2</accession>
<keyword evidence="3" id="KW-1185">Reference proteome</keyword>
<name>F1QY25_DANRE</name>
<evidence type="ECO:0007829" key="6">
    <source>
        <dbReference type="PeptideAtlas" id="F1QY25"/>
    </source>
</evidence>
<dbReference type="SMR" id="F1QY25"/>
<reference evidence="2 3" key="3">
    <citation type="journal article" date="2013" name="Nature">
        <title>The zebrafish reference genome sequence and its relationship to the human genome.</title>
        <authorList>
            <consortium name="Genome Reference Consortium Zebrafish"/>
            <person name="Howe K."/>
            <person name="Clark M.D."/>
            <person name="Torroja C.F."/>
            <person name="Torrance J."/>
            <person name="Berthelot C."/>
            <person name="Muffato M."/>
            <person name="Collins J.E."/>
            <person name="Humphray S."/>
            <person name="McLaren K."/>
            <person name="Matthews L."/>
            <person name="McLaren S."/>
            <person name="Sealy I."/>
            <person name="Caccamo M."/>
            <person name="Churcher C."/>
            <person name="Scott C."/>
            <person name="Barrett J.C."/>
            <person name="Koch R."/>
            <person name="Rauch G.J."/>
            <person name="White S."/>
            <person name="Chow W."/>
            <person name="Kilian B."/>
            <person name="Quintais L.T."/>
            <person name="Guerra-Assuncao J.A."/>
            <person name="Zhou Y."/>
            <person name="Gu Y."/>
            <person name="Yen J."/>
            <person name="Vogel J.H."/>
            <person name="Eyre T."/>
            <person name="Redmond S."/>
            <person name="Banerjee R."/>
            <person name="Chi J."/>
            <person name="Fu B."/>
            <person name="Langley E."/>
            <person name="Maguire S.F."/>
            <person name="Laird G.K."/>
            <person name="Lloyd D."/>
            <person name="Kenyon E."/>
            <person name="Donaldson S."/>
            <person name="Sehra H."/>
            <person name="Almeida-King J."/>
            <person name="Loveland J."/>
            <person name="Trevanion S."/>
            <person name="Jones M."/>
            <person name="Quail M."/>
            <person name="Willey D."/>
            <person name="Hunt A."/>
            <person name="Burton J."/>
            <person name="Sims S."/>
            <person name="McLay K."/>
            <person name="Plumb B."/>
            <person name="Davis J."/>
            <person name="Clee C."/>
            <person name="Oliver K."/>
            <person name="Clark R."/>
            <person name="Riddle C."/>
            <person name="Elliot D."/>
            <person name="Eliott D."/>
            <person name="Threadgold G."/>
            <person name="Harden G."/>
            <person name="Ware D."/>
            <person name="Begum S."/>
            <person name="Mortimore B."/>
            <person name="Mortimer B."/>
            <person name="Kerry G."/>
            <person name="Heath P."/>
            <person name="Phillimore B."/>
            <person name="Tracey A."/>
            <person name="Corby N."/>
            <person name="Dunn M."/>
            <person name="Johnson C."/>
            <person name="Wood J."/>
            <person name="Clark S."/>
            <person name="Pelan S."/>
            <person name="Griffiths G."/>
            <person name="Smith M."/>
            <person name="Glithero R."/>
            <person name="Howden P."/>
            <person name="Barker N."/>
            <person name="Lloyd C."/>
            <person name="Stevens C."/>
            <person name="Harley J."/>
            <person name="Holt K."/>
            <person name="Panagiotidis G."/>
            <person name="Lovell J."/>
            <person name="Beasley H."/>
            <person name="Henderson C."/>
            <person name="Gordon D."/>
            <person name="Auger K."/>
            <person name="Wright D."/>
            <person name="Collins J."/>
            <person name="Raisen C."/>
            <person name="Dyer L."/>
            <person name="Leung K."/>
            <person name="Robertson L."/>
            <person name="Ambridge K."/>
            <person name="Leongamornlert D."/>
            <person name="McGuire S."/>
            <person name="Gilderthorp R."/>
            <person name="Griffiths C."/>
            <person name="Manthravadi D."/>
            <person name="Nichol S."/>
            <person name="Barker G."/>
            <person name="Whitehead S."/>
            <person name="Kay M."/>
            <person name="Brown J."/>
            <person name="Murnane C."/>
            <person name="Gray E."/>
            <person name="Humphries M."/>
            <person name="Sycamore N."/>
            <person name="Barker D."/>
            <person name="Saunders D."/>
            <person name="Wallis J."/>
            <person name="Babbage A."/>
            <person name="Hammond S."/>
            <person name="Mashreghi-Mohammadi M."/>
            <person name="Barr L."/>
            <person name="Martin S."/>
            <person name="Wray P."/>
            <person name="Ellington A."/>
            <person name="Matthews N."/>
            <person name="Ellwood M."/>
            <person name="Woodmansey R."/>
            <person name="Clark G."/>
            <person name="Cooper J."/>
            <person name="Cooper J."/>
            <person name="Tromans A."/>
            <person name="Grafham D."/>
            <person name="Skuce C."/>
            <person name="Pandian R."/>
            <person name="Andrews R."/>
            <person name="Harrison E."/>
            <person name="Kimberley A."/>
            <person name="Garnett J."/>
            <person name="Fosker N."/>
            <person name="Hall R."/>
            <person name="Garner P."/>
            <person name="Kelly D."/>
            <person name="Bird C."/>
            <person name="Palmer S."/>
            <person name="Gehring I."/>
            <person name="Berger A."/>
            <person name="Dooley C.M."/>
            <person name="Ersan-Urun Z."/>
            <person name="Eser C."/>
            <person name="Geiger H."/>
            <person name="Geisler M."/>
            <person name="Karotki L."/>
            <person name="Kirn A."/>
            <person name="Konantz J."/>
            <person name="Konantz M."/>
            <person name="Oberlander M."/>
            <person name="Rudolph-Geiger S."/>
            <person name="Teucke M."/>
            <person name="Lanz C."/>
            <person name="Raddatz G."/>
            <person name="Osoegawa K."/>
            <person name="Zhu B."/>
            <person name="Rapp A."/>
            <person name="Widaa S."/>
            <person name="Langford C."/>
            <person name="Yang F."/>
            <person name="Schuster S.C."/>
            <person name="Carter N.P."/>
            <person name="Harrow J."/>
            <person name="Ning Z."/>
            <person name="Herrero J."/>
            <person name="Searle S.M."/>
            <person name="Enright A."/>
            <person name="Geisler R."/>
            <person name="Plasterk R.H."/>
            <person name="Lee C."/>
            <person name="Westerfield M."/>
            <person name="de Jong P.J."/>
            <person name="Zon L.I."/>
            <person name="Postlethwait J.H."/>
            <person name="Nusslein-Volhard C."/>
            <person name="Hubbard T.J."/>
            <person name="Roest Crollius H."/>
            <person name="Rogers J."/>
            <person name="Stemple D.L."/>
        </authorList>
    </citation>
    <scope>NUCLEOTIDE SEQUENCE [LARGE SCALE GENOMIC DNA]</scope>
    <source>
        <strain evidence="2">Tuebingen</strain>
    </source>
</reference>
<dbReference type="AGR" id="ZFIN:ZDB-GENE-050809-100"/>
<dbReference type="STRING" id="7955.ENSDARP00000094633"/>
<dbReference type="PANTHER" id="PTHR33488:SF2">
    <property type="entry name" value="EARLY ENDOSOME ANTIGEN 1-LIKE"/>
    <property type="match status" value="1"/>
</dbReference>
<dbReference type="OrthoDB" id="5406275at2759"/>
<organism evidence="2">
    <name type="scientific">Danio rerio</name>
    <name type="common">Zebrafish</name>
    <name type="synonym">Brachydanio rerio</name>
    <dbReference type="NCBI Taxonomy" id="7955"/>
    <lineage>
        <taxon>Eukaryota</taxon>
        <taxon>Metazoa</taxon>
        <taxon>Chordata</taxon>
        <taxon>Craniata</taxon>
        <taxon>Vertebrata</taxon>
        <taxon>Euteleostomi</taxon>
        <taxon>Actinopterygii</taxon>
        <taxon>Neopterygii</taxon>
        <taxon>Teleostei</taxon>
        <taxon>Ostariophysi</taxon>
        <taxon>Cypriniformes</taxon>
        <taxon>Danionidae</taxon>
        <taxon>Danioninae</taxon>
        <taxon>Danio</taxon>
    </lineage>
</organism>
<dbReference type="KEGG" id="dre:553299"/>
<dbReference type="Proteomes" id="UP000000437">
    <property type="component" value="Chromosome 16"/>
</dbReference>
<dbReference type="PhylomeDB" id="F1QY25"/>
<evidence type="ECO:0000313" key="3">
    <source>
        <dbReference type="Proteomes" id="UP000000437"/>
    </source>
</evidence>
<proteinExistence type="evidence at protein level"/>
<feature type="coiled-coil region" evidence="1">
    <location>
        <begin position="453"/>
        <end position="484"/>
    </location>
</feature>
<dbReference type="ZFIN" id="ZDB-GENE-050809-100">
    <property type="gene designation" value="zgc:162509"/>
</dbReference>
<dbReference type="PANTHER" id="PTHR33488">
    <property type="entry name" value="ZGC:162509"/>
    <property type="match status" value="1"/>
</dbReference>
<dbReference type="RefSeq" id="NP_001077285.2">
    <property type="nucleotide sequence ID" value="NM_001083816.2"/>
</dbReference>
<accession>F1QY25</accession>
<dbReference type="GeneID" id="553299"/>
<evidence type="ECO:0000313" key="5">
    <source>
        <dbReference type="ZFIN" id="ZDB-GENE-050809-100"/>
    </source>
</evidence>
<evidence type="ECO:0000313" key="4">
    <source>
        <dbReference type="RefSeq" id="NP_001077285.2"/>
    </source>
</evidence>
<protein>
    <submittedName>
        <fullName evidence="4">Uncharacterized protein LOC553299</fullName>
    </submittedName>
    <submittedName>
        <fullName evidence="2">Zgc:162509</fullName>
    </submittedName>
</protein>
<reference evidence="4" key="4">
    <citation type="journal article" date="2016" name="BMC Genomics">
        <title>Gene evolution and gene expression after whole genome duplication in fish: the PhyloFish database.</title>
        <authorList>
            <person name="Pasquier J."/>
            <person name="Cabau C."/>
            <person name="Nguyen T."/>
            <person name="Jouanno E."/>
            <person name="Severac D."/>
            <person name="Braasch I."/>
            <person name="Journot L."/>
            <person name="Pontarotti P."/>
            <person name="Klopp C."/>
            <person name="Postlethwait J.H."/>
            <person name="Guiguen Y."/>
            <person name="Bobe J."/>
        </authorList>
    </citation>
    <scope>NUCLEOTIDE SEQUENCE</scope>
    <source>
        <strain evidence="4">Tuebingen</strain>
    </source>
</reference>
<evidence type="ECO:0000313" key="2">
    <source>
        <dbReference type="Ensembl" id="ENSDARP00000094633"/>
    </source>
</evidence>
<dbReference type="OMA" id="IKASAMF"/>
<reference evidence="4" key="5">
    <citation type="submission" date="2025-04" db="UniProtKB">
        <authorList>
            <consortium name="RefSeq"/>
        </authorList>
    </citation>
    <scope>IDENTIFICATION</scope>
    <source>
        <strain evidence="4">Tuebingen</strain>
    </source>
</reference>
<sequence>MSSAISKSTQSLATAEDMRDQTKLIMHPYVNWEKYLTPAPLSIAILGELVFISSSKDFSINKNPPKEGYKFIKYPDSFRACLMQVCNTGWRSFNEAHTSMDQIHLYTAQVPDYMKNAVKILFQDDDEVVKALLPDQIDNIREIADECLTLAAATEKSFGNVINIIQELLEACMNANRFYGEEMEAMRKKIEESKLRKQSSEETKKRTEKAVKAVEKQLDEAQESYKKALDSLPGGWEMIGMDLVGGLTQSVTGLLNGVTFLITHPVRSACSATTKIASTVHQIRDQERDVVAEINAYSKSAAILSCVQNIQQLMNVNSEGDDIAWKDLFDQENNCAKTTFMAQQLERISEELNQVSDCSSKFQALKLCCMGIKICNELERYAPDGKCEKNKSKKIIKEVLELIQLARVFDCKSKDVTNSPAISPKPPMMNKEEIKSKNMSPAQKASQNARFTIEQTRAQLNKSRETYEKCVENLENNQKELTEILITMRNCDLKEIDFRTTIEMLGKGMDAMGRVKEQWEEMVHFFQMVSAIVKTSLSKTLTNFVSTSENTQTLPYNKKLFSKDLLYTQAFQASNIASLVHMISATYTDVSSRYLMDRVSSLGKLMAMDKNKPEFEHERQQLQNACDEAEKGILRLVEKNKKEFDRKSIERLERINRELLPILPAAPPEQIKSIQEAVQAGFTEDEGAAAYY</sequence>
<feature type="coiled-coil region" evidence="1">
    <location>
        <begin position="183"/>
        <end position="231"/>
    </location>
</feature>
<evidence type="ECO:0000256" key="1">
    <source>
        <dbReference type="SAM" id="Coils"/>
    </source>
</evidence>
<dbReference type="eggNOG" id="ENOG502QVK4">
    <property type="taxonomic scope" value="Eukaryota"/>
</dbReference>
<reference evidence="2" key="1">
    <citation type="submission" date="2011-07" db="UniProtKB">
        <authorList>
            <consortium name="Ensembl"/>
        </authorList>
    </citation>
    <scope>IDENTIFICATION</scope>
    <source>
        <strain evidence="2">Tuebingen</strain>
    </source>
</reference>
<dbReference type="AlphaFoldDB" id="F1QY25"/>
<keyword evidence="1" id="KW-0175">Coiled coil</keyword>
<dbReference type="Ensembl" id="ENSDART00000103857.4">
    <property type="protein sequence ID" value="ENSDARP00000094633.3"/>
    <property type="gene ID" value="ENSDARG00000070604.5"/>
</dbReference>
<dbReference type="Bgee" id="ENSDARG00000070604">
    <property type="expression patterns" value="Expressed in cardiac ventricle and 20 other cell types or tissues"/>
</dbReference>
<feature type="coiled-coil region" evidence="1">
    <location>
        <begin position="612"/>
        <end position="639"/>
    </location>
</feature>